<reference evidence="2" key="1">
    <citation type="journal article" date="2021" name="bioRxiv">
        <title>Unraveling nitrogen, sulfur and carbon metabolic pathways and microbial community transcriptional responses to substrate deprivation and toxicity stresses in a bioreactor mimicking anoxic brackish coastal sediment conditions.</title>
        <authorList>
            <person name="Martins P.D."/>
            <person name="Echeveste M.J."/>
            <person name="Arshad A."/>
            <person name="Kurth J."/>
            <person name="Ouboter H."/>
            <person name="Jetten M.S.M."/>
            <person name="Welte C.U."/>
        </authorList>
    </citation>
    <scope>NUCLEOTIDE SEQUENCE</scope>
    <source>
        <strain evidence="2">MAG_39</strain>
    </source>
</reference>
<dbReference type="Pfam" id="PF04015">
    <property type="entry name" value="DUF362"/>
    <property type="match status" value="1"/>
</dbReference>
<accession>A0A953M356</accession>
<dbReference type="AlphaFoldDB" id="A0A953M356"/>
<reference evidence="2" key="2">
    <citation type="submission" date="2021-08" db="EMBL/GenBank/DDBJ databases">
        <authorList>
            <person name="Dalcin Martins P."/>
        </authorList>
    </citation>
    <scope>NUCLEOTIDE SEQUENCE</scope>
    <source>
        <strain evidence="2">MAG_39</strain>
    </source>
</reference>
<evidence type="ECO:0000313" key="2">
    <source>
        <dbReference type="EMBL" id="MBZ0158118.1"/>
    </source>
</evidence>
<evidence type="ECO:0000313" key="3">
    <source>
        <dbReference type="Proteomes" id="UP000705867"/>
    </source>
</evidence>
<organism evidence="2 3">
    <name type="scientific">Candidatus Nitrobium versatile</name>
    <dbReference type="NCBI Taxonomy" id="2884831"/>
    <lineage>
        <taxon>Bacteria</taxon>
        <taxon>Pseudomonadati</taxon>
        <taxon>Nitrospirota</taxon>
        <taxon>Nitrospiria</taxon>
        <taxon>Nitrospirales</taxon>
        <taxon>Nitrospiraceae</taxon>
        <taxon>Candidatus Nitrobium</taxon>
    </lineage>
</organism>
<dbReference type="Proteomes" id="UP000705867">
    <property type="component" value="Unassembled WGS sequence"/>
</dbReference>
<feature type="domain" description="DUF362" evidence="1">
    <location>
        <begin position="36"/>
        <end position="241"/>
    </location>
</feature>
<protein>
    <submittedName>
        <fullName evidence="2">DUF362 domain-containing protein</fullName>
    </submittedName>
</protein>
<dbReference type="EMBL" id="JAIOIV010000136">
    <property type="protein sequence ID" value="MBZ0158118.1"/>
    <property type="molecule type" value="Genomic_DNA"/>
</dbReference>
<sequence length="292" mass="31918">MKSSVSLTYDPDIGSAIKSAFEHLQDLEGVFRGKQVAIKPNDTWASPRDLTPCTQADTLRAVIRRVKEYHPKSIVVSGGAGAAETGDIFRYLGLDTVIEEEGVEFFDHNRPPFVAVPLEYGPQREVMVNQRVLEYETLVSLAQLKVHDSATVTLTMKNIALSYPAADYYGHPRSRRMHHHSIFKDLHTFIAGMCRRFPIHLGIIAGHPAMIGEGPIGGKTFETGLVIASRDCVAADAAGAKLLGAGRVQHIEDAEKLGVGTADLHSIRFMGMPLEEAVHTFREKAKSAAAYA</sequence>
<proteinExistence type="predicted"/>
<gene>
    <name evidence="2" type="ORF">K8I29_18120</name>
</gene>
<dbReference type="InterPro" id="IPR007160">
    <property type="entry name" value="DUF362"/>
</dbReference>
<comment type="caution">
    <text evidence="2">The sequence shown here is derived from an EMBL/GenBank/DDBJ whole genome shotgun (WGS) entry which is preliminary data.</text>
</comment>
<name>A0A953M356_9BACT</name>
<evidence type="ECO:0000259" key="1">
    <source>
        <dbReference type="Pfam" id="PF04015"/>
    </source>
</evidence>